<accession>A0A5B7J082</accession>
<evidence type="ECO:0000313" key="2">
    <source>
        <dbReference type="EMBL" id="MPC87356.1"/>
    </source>
</evidence>
<evidence type="ECO:0000256" key="1">
    <source>
        <dbReference type="SAM" id="MobiDB-lite"/>
    </source>
</evidence>
<evidence type="ECO:0000313" key="3">
    <source>
        <dbReference type="Proteomes" id="UP000324222"/>
    </source>
</evidence>
<organism evidence="2 3">
    <name type="scientific">Portunus trituberculatus</name>
    <name type="common">Swimming crab</name>
    <name type="synonym">Neptunus trituberculatus</name>
    <dbReference type="NCBI Taxonomy" id="210409"/>
    <lineage>
        <taxon>Eukaryota</taxon>
        <taxon>Metazoa</taxon>
        <taxon>Ecdysozoa</taxon>
        <taxon>Arthropoda</taxon>
        <taxon>Crustacea</taxon>
        <taxon>Multicrustacea</taxon>
        <taxon>Malacostraca</taxon>
        <taxon>Eumalacostraca</taxon>
        <taxon>Eucarida</taxon>
        <taxon>Decapoda</taxon>
        <taxon>Pleocyemata</taxon>
        <taxon>Brachyura</taxon>
        <taxon>Eubrachyura</taxon>
        <taxon>Portunoidea</taxon>
        <taxon>Portunidae</taxon>
        <taxon>Portuninae</taxon>
        <taxon>Portunus</taxon>
    </lineage>
</organism>
<name>A0A5B7J082_PORTR</name>
<reference evidence="2 3" key="1">
    <citation type="submission" date="2019-05" db="EMBL/GenBank/DDBJ databases">
        <title>Another draft genome of Portunus trituberculatus and its Hox gene families provides insights of decapod evolution.</title>
        <authorList>
            <person name="Jeong J.-H."/>
            <person name="Song I."/>
            <person name="Kim S."/>
            <person name="Choi T."/>
            <person name="Kim D."/>
            <person name="Ryu S."/>
            <person name="Kim W."/>
        </authorList>
    </citation>
    <scope>NUCLEOTIDE SEQUENCE [LARGE SCALE GENOMIC DNA]</scope>
    <source>
        <tissue evidence="2">Muscle</tissue>
    </source>
</reference>
<comment type="caution">
    <text evidence="2">The sequence shown here is derived from an EMBL/GenBank/DDBJ whole genome shotgun (WGS) entry which is preliminary data.</text>
</comment>
<dbReference type="EMBL" id="VSRR010074239">
    <property type="protein sequence ID" value="MPC87356.1"/>
    <property type="molecule type" value="Genomic_DNA"/>
</dbReference>
<dbReference type="AlphaFoldDB" id="A0A5B7J082"/>
<dbReference type="Proteomes" id="UP000324222">
    <property type="component" value="Unassembled WGS sequence"/>
</dbReference>
<protein>
    <submittedName>
        <fullName evidence="2">Uncharacterized protein</fullName>
    </submittedName>
</protein>
<keyword evidence="3" id="KW-1185">Reference proteome</keyword>
<feature type="region of interest" description="Disordered" evidence="1">
    <location>
        <begin position="72"/>
        <end position="104"/>
    </location>
</feature>
<sequence length="126" mass="13857">MIIARQFVVLILSNDYTRHENFLVDLIVVARNVVHVRSETKSRAIEQSQRGGGRGAVDLSVPHRLPTYAAALRPGQLGTMGPSQQPTAARLPPHNTRQSPRQSANTRLCMFPSTEHGPVGTLAPQW</sequence>
<proteinExistence type="predicted"/>
<feature type="compositionally biased region" description="Polar residues" evidence="1">
    <location>
        <begin position="95"/>
        <end position="104"/>
    </location>
</feature>
<gene>
    <name evidence="2" type="ORF">E2C01_082217</name>
</gene>